<dbReference type="AlphaFoldDB" id="X1GBZ7"/>
<proteinExistence type="predicted"/>
<protein>
    <submittedName>
        <fullName evidence="1">Uncharacterized protein</fullName>
    </submittedName>
</protein>
<feature type="non-terminal residue" evidence="1">
    <location>
        <position position="1"/>
    </location>
</feature>
<comment type="caution">
    <text evidence="1">The sequence shown here is derived from an EMBL/GenBank/DDBJ whole genome shotgun (WGS) entry which is preliminary data.</text>
</comment>
<dbReference type="EMBL" id="BART01040680">
    <property type="protein sequence ID" value="GAH30543.1"/>
    <property type="molecule type" value="Genomic_DNA"/>
</dbReference>
<sequence>NKQPSSKKLIDIIKENKEKMNINSAILHHDFPLYLQEEGDIISANVLLVSRRHGIVIFQCADNRNINGEELAELNEKLDQIHSQIFSKL</sequence>
<organism evidence="1">
    <name type="scientific">marine sediment metagenome</name>
    <dbReference type="NCBI Taxonomy" id="412755"/>
    <lineage>
        <taxon>unclassified sequences</taxon>
        <taxon>metagenomes</taxon>
        <taxon>ecological metagenomes</taxon>
    </lineage>
</organism>
<accession>X1GBZ7</accession>
<feature type="non-terminal residue" evidence="1">
    <location>
        <position position="89"/>
    </location>
</feature>
<reference evidence="1" key="1">
    <citation type="journal article" date="2014" name="Front. Microbiol.">
        <title>High frequency of phylogenetically diverse reductive dehalogenase-homologous genes in deep subseafloor sedimentary metagenomes.</title>
        <authorList>
            <person name="Kawai M."/>
            <person name="Futagami T."/>
            <person name="Toyoda A."/>
            <person name="Takaki Y."/>
            <person name="Nishi S."/>
            <person name="Hori S."/>
            <person name="Arai W."/>
            <person name="Tsubouchi T."/>
            <person name="Morono Y."/>
            <person name="Uchiyama I."/>
            <person name="Ito T."/>
            <person name="Fujiyama A."/>
            <person name="Inagaki F."/>
            <person name="Takami H."/>
        </authorList>
    </citation>
    <scope>NUCLEOTIDE SEQUENCE</scope>
    <source>
        <strain evidence="1">Expedition CK06-06</strain>
    </source>
</reference>
<name>X1GBZ7_9ZZZZ</name>
<gene>
    <name evidence="1" type="ORF">S01H4_66038</name>
</gene>
<evidence type="ECO:0000313" key="1">
    <source>
        <dbReference type="EMBL" id="GAH30543.1"/>
    </source>
</evidence>